<feature type="region of interest" description="Disordered" evidence="1">
    <location>
        <begin position="187"/>
        <end position="211"/>
    </location>
</feature>
<gene>
    <name evidence="2" type="ORF">SAMN04488063_2799</name>
</gene>
<feature type="compositionally biased region" description="Polar residues" evidence="1">
    <location>
        <begin position="197"/>
        <end position="211"/>
    </location>
</feature>
<dbReference type="OrthoDB" id="376831at2157"/>
<accession>A0A1I2U6B9</accession>
<evidence type="ECO:0000313" key="2">
    <source>
        <dbReference type="EMBL" id="SFG72670.1"/>
    </source>
</evidence>
<evidence type="ECO:0000256" key="1">
    <source>
        <dbReference type="SAM" id="MobiDB-lite"/>
    </source>
</evidence>
<protein>
    <submittedName>
        <fullName evidence="2">Uncharacterized protein</fullName>
    </submittedName>
</protein>
<reference evidence="3" key="1">
    <citation type="submission" date="2016-10" db="EMBL/GenBank/DDBJ databases">
        <authorList>
            <person name="Varghese N."/>
            <person name="Submissions S."/>
        </authorList>
    </citation>
    <scope>NUCLEOTIDE SEQUENCE [LARGE SCALE GENOMIC DNA]</scope>
    <source>
        <strain evidence="3">CGMCC 1.7739</strain>
    </source>
</reference>
<sequence>MTYDGEPEAKSSRRGFLAGSSAVGIIGLLSGCSSMTQLTSGNQASETDSETVDGFEKFGNRWVTFGEESDWGLRYNSSTNELEVVHKPFGANPRRNIRIEADENGDKGDVYVDDSLIVKNEVEVSDGTVQDPSYNFVNQNDTGLWREDGGILGVSTAGEPTALFDNGTTRVEGDVTTTGEVPQTVWDGASGHAPNLPATTATASGDGSKTTFSLSHPLDTAPRVATVTPSSADAAGTFWVSDKTDAAVEVTYGSPPPSGSENLTFDLVVSL</sequence>
<dbReference type="EMBL" id="FOOQ01000003">
    <property type="protein sequence ID" value="SFG72670.1"/>
    <property type="molecule type" value="Genomic_DNA"/>
</dbReference>
<keyword evidence="3" id="KW-1185">Reference proteome</keyword>
<dbReference type="Proteomes" id="UP000198876">
    <property type="component" value="Unassembled WGS sequence"/>
</dbReference>
<name>A0A1I2U6B9_9EURY</name>
<proteinExistence type="predicted"/>
<organism evidence="2 3">
    <name type="scientific">Halopelagius inordinatus</name>
    <dbReference type="NCBI Taxonomy" id="553467"/>
    <lineage>
        <taxon>Archaea</taxon>
        <taxon>Methanobacteriati</taxon>
        <taxon>Methanobacteriota</taxon>
        <taxon>Stenosarchaea group</taxon>
        <taxon>Halobacteria</taxon>
        <taxon>Halobacteriales</taxon>
        <taxon>Haloferacaceae</taxon>
    </lineage>
</organism>
<dbReference type="RefSeq" id="WP_143095507.1">
    <property type="nucleotide sequence ID" value="NZ_FOOQ01000003.1"/>
</dbReference>
<evidence type="ECO:0000313" key="3">
    <source>
        <dbReference type="Proteomes" id="UP000198876"/>
    </source>
</evidence>
<dbReference type="AlphaFoldDB" id="A0A1I2U6B9"/>